<reference evidence="2" key="1">
    <citation type="submission" date="2020-12" db="EMBL/GenBank/DDBJ databases">
        <title>Metabolic potential, ecology and presence of endohyphal bacteria is reflected in genomic diversity of Mucoromycotina.</title>
        <authorList>
            <person name="Muszewska A."/>
            <person name="Okrasinska A."/>
            <person name="Steczkiewicz K."/>
            <person name="Drgas O."/>
            <person name="Orlowska M."/>
            <person name="Perlinska-Lenart U."/>
            <person name="Aleksandrzak-Piekarczyk T."/>
            <person name="Szatraj K."/>
            <person name="Zielenkiewicz U."/>
            <person name="Pilsyk S."/>
            <person name="Malc E."/>
            <person name="Mieczkowski P."/>
            <person name="Kruszewska J.S."/>
            <person name="Biernat P."/>
            <person name="Pawlowska J."/>
        </authorList>
    </citation>
    <scope>NUCLEOTIDE SEQUENCE</scope>
    <source>
        <strain evidence="2">CBS 226.32</strain>
    </source>
</reference>
<organism evidence="2 3">
    <name type="scientific">Mucor plumbeus</name>
    <dbReference type="NCBI Taxonomy" id="97098"/>
    <lineage>
        <taxon>Eukaryota</taxon>
        <taxon>Fungi</taxon>
        <taxon>Fungi incertae sedis</taxon>
        <taxon>Mucoromycota</taxon>
        <taxon>Mucoromycotina</taxon>
        <taxon>Mucoromycetes</taxon>
        <taxon>Mucorales</taxon>
        <taxon>Mucorineae</taxon>
        <taxon>Mucoraceae</taxon>
        <taxon>Mucor</taxon>
    </lineage>
</organism>
<comment type="caution">
    <text evidence="2">The sequence shown here is derived from an EMBL/GenBank/DDBJ whole genome shotgun (WGS) entry which is preliminary data.</text>
</comment>
<protein>
    <submittedName>
        <fullName evidence="2">Uncharacterized protein</fullName>
    </submittedName>
</protein>
<dbReference type="OrthoDB" id="2286987at2759"/>
<keyword evidence="3" id="KW-1185">Reference proteome</keyword>
<dbReference type="Proteomes" id="UP000650833">
    <property type="component" value="Unassembled WGS sequence"/>
</dbReference>
<feature type="region of interest" description="Disordered" evidence="1">
    <location>
        <begin position="232"/>
        <end position="252"/>
    </location>
</feature>
<evidence type="ECO:0000256" key="1">
    <source>
        <dbReference type="SAM" id="MobiDB-lite"/>
    </source>
</evidence>
<name>A0A8H7V5G5_9FUNG</name>
<dbReference type="AlphaFoldDB" id="A0A8H7V5G5"/>
<gene>
    <name evidence="2" type="ORF">INT46_002003</name>
</gene>
<dbReference type="EMBL" id="JAEPRC010000266">
    <property type="protein sequence ID" value="KAG2202074.1"/>
    <property type="molecule type" value="Genomic_DNA"/>
</dbReference>
<proteinExistence type="predicted"/>
<evidence type="ECO:0000313" key="3">
    <source>
        <dbReference type="Proteomes" id="UP000650833"/>
    </source>
</evidence>
<accession>A0A8H7V5G5</accession>
<sequence length="450" mass="51013">MLKTPSIKTTVTTKGIVENEYEILKFAWENQINATEKQKQDTNNNENIQFALMHLFHGYLNQIWIDSQNMLQCAQSWSNDENQKDAAFTMNILGLHLMKQSLKTREELFHIIDNASSAFDYFPMPSTTTNSSYSSFTSSLPSSSCSIASNQRRIKLSSSPSTPTINNPTPSHWQDTTMSCKHAFSPGSNYSLYFPKPNEKYNSQNLSCHICHEKLGLKKSFSADNFCTLTSQISSSSSSSLPSSTTSSRSSSYEIEEEDIAIMNQSFNISNNDSTFEIKSIENDMLASRKLLVQDDQDDRNCNYKEKLIKYQLIDKLHESSKVEVDDDNTSISSSGTTIEELKMKRSTINNNLLHKSIDFTSIHLSQSIYSSDNCNYENTNSMPRKKRNLSMFFNTSKASNDSKISFKEKLKQCRKDSADKNAIPRSLSNIICHLFSTSNKGNKQQQTQI</sequence>
<evidence type="ECO:0000313" key="2">
    <source>
        <dbReference type="EMBL" id="KAG2202074.1"/>
    </source>
</evidence>